<feature type="transmembrane region" description="Helical" evidence="2">
    <location>
        <begin position="321"/>
        <end position="340"/>
    </location>
</feature>
<feature type="transmembrane region" description="Helical" evidence="2">
    <location>
        <begin position="160"/>
        <end position="180"/>
    </location>
</feature>
<dbReference type="PANTHER" id="PTHR38434:SF1">
    <property type="entry name" value="BLL2549 PROTEIN"/>
    <property type="match status" value="1"/>
</dbReference>
<dbReference type="Pfam" id="PF10101">
    <property type="entry name" value="DUF2339"/>
    <property type="match status" value="2"/>
</dbReference>
<feature type="coiled-coil region" evidence="1">
    <location>
        <begin position="33"/>
        <end position="67"/>
    </location>
</feature>
<feature type="transmembrane region" description="Helical" evidence="2">
    <location>
        <begin position="352"/>
        <end position="371"/>
    </location>
</feature>
<feature type="transmembrane region" description="Helical" evidence="2">
    <location>
        <begin position="403"/>
        <end position="420"/>
    </location>
</feature>
<organism evidence="3 4">
    <name type="scientific">Lacibacter cauensis</name>
    <dbReference type="NCBI Taxonomy" id="510947"/>
    <lineage>
        <taxon>Bacteria</taxon>
        <taxon>Pseudomonadati</taxon>
        <taxon>Bacteroidota</taxon>
        <taxon>Chitinophagia</taxon>
        <taxon>Chitinophagales</taxon>
        <taxon>Chitinophagaceae</taxon>
        <taxon>Lacibacter</taxon>
    </lineage>
</organism>
<feature type="transmembrane region" description="Helical" evidence="2">
    <location>
        <begin position="286"/>
        <end position="309"/>
    </location>
</feature>
<dbReference type="Proteomes" id="UP000316167">
    <property type="component" value="Unassembled WGS sequence"/>
</dbReference>
<evidence type="ECO:0000256" key="1">
    <source>
        <dbReference type="SAM" id="Coils"/>
    </source>
</evidence>
<feature type="transmembrane region" description="Helical" evidence="2">
    <location>
        <begin position="378"/>
        <end position="397"/>
    </location>
</feature>
<feature type="transmembrane region" description="Helical" evidence="2">
    <location>
        <begin position="214"/>
        <end position="231"/>
    </location>
</feature>
<feature type="transmembrane region" description="Helical" evidence="2">
    <location>
        <begin position="133"/>
        <end position="153"/>
    </location>
</feature>
<comment type="caution">
    <text evidence="3">The sequence shown here is derived from an EMBL/GenBank/DDBJ whole genome shotgun (WGS) entry which is preliminary data.</text>
</comment>
<keyword evidence="2" id="KW-0472">Membrane</keyword>
<dbReference type="AlphaFoldDB" id="A0A562SV38"/>
<feature type="transmembrane region" description="Helical" evidence="2">
    <location>
        <begin position="100"/>
        <end position="121"/>
    </location>
</feature>
<keyword evidence="4" id="KW-1185">Reference proteome</keyword>
<evidence type="ECO:0000256" key="2">
    <source>
        <dbReference type="SAM" id="Phobius"/>
    </source>
</evidence>
<evidence type="ECO:0000313" key="4">
    <source>
        <dbReference type="Proteomes" id="UP000316167"/>
    </source>
</evidence>
<dbReference type="EMBL" id="VLLE01000002">
    <property type="protein sequence ID" value="TWI85179.1"/>
    <property type="molecule type" value="Genomic_DNA"/>
</dbReference>
<keyword evidence="2" id="KW-0812">Transmembrane</keyword>
<protein>
    <submittedName>
        <fullName evidence="3">Putative membrane protein DUF2339</fullName>
    </submittedName>
</protein>
<reference evidence="3 4" key="1">
    <citation type="journal article" date="2015" name="Stand. Genomic Sci.">
        <title>Genomic Encyclopedia of Bacterial and Archaeal Type Strains, Phase III: the genomes of soil and plant-associated and newly described type strains.</title>
        <authorList>
            <person name="Whitman W.B."/>
            <person name="Woyke T."/>
            <person name="Klenk H.P."/>
            <person name="Zhou Y."/>
            <person name="Lilburn T.G."/>
            <person name="Beck B.J."/>
            <person name="De Vos P."/>
            <person name="Vandamme P."/>
            <person name="Eisen J.A."/>
            <person name="Garrity G."/>
            <person name="Hugenholtz P."/>
            <person name="Kyrpides N.C."/>
        </authorList>
    </citation>
    <scope>NUCLEOTIDE SEQUENCE [LARGE SCALE GENOMIC DNA]</scope>
    <source>
        <strain evidence="3 4">CGMCC 1.7271</strain>
    </source>
</reference>
<name>A0A562SV38_9BACT</name>
<feature type="transmembrane region" description="Helical" evidence="2">
    <location>
        <begin position="237"/>
        <end position="255"/>
    </location>
</feature>
<feature type="transmembrane region" description="Helical" evidence="2">
    <location>
        <begin position="262"/>
        <end position="280"/>
    </location>
</feature>
<dbReference type="PANTHER" id="PTHR38434">
    <property type="entry name" value="BLL2549 PROTEIN"/>
    <property type="match status" value="1"/>
</dbReference>
<dbReference type="InterPro" id="IPR019286">
    <property type="entry name" value="DUF2339_TM"/>
</dbReference>
<feature type="transmembrane region" description="Helical" evidence="2">
    <location>
        <begin position="454"/>
        <end position="471"/>
    </location>
</feature>
<feature type="transmembrane region" description="Helical" evidence="2">
    <location>
        <begin position="427"/>
        <end position="448"/>
    </location>
</feature>
<keyword evidence="2" id="KW-1133">Transmembrane helix</keyword>
<keyword evidence="1" id="KW-0175">Coiled coil</keyword>
<proteinExistence type="predicted"/>
<gene>
    <name evidence="3" type="ORF">IQ13_0336</name>
</gene>
<feature type="transmembrane region" description="Helical" evidence="2">
    <location>
        <begin position="186"/>
        <end position="207"/>
    </location>
</feature>
<accession>A0A562SV38</accession>
<evidence type="ECO:0000313" key="3">
    <source>
        <dbReference type="EMBL" id="TWI85179.1"/>
    </source>
</evidence>
<sequence length="490" mass="55500">MLRQPYSNLQLTNFFLTIVNFFLQSDVYFSSMTDNSKQELQQLIEQMKKLEAQQENDRQELLQLKNQLRNFIYNNPDVRASFQPVPPPQKKPAFSLEQFIGLKLLNLVGIVVLLIGIAIGVKFAIDKNLISPLLRIILAYVAGAALLLLSVVLRKKYEAFSAILFSGAAATCYFTTYGAFEFYGFIDRPVAFALMVALTIATTIVALRFNRQEIATLAFVGAYGIPFLVGGESGNMAALFSYLFIINSGILFISFRKDWQLLKYLSFSFTWIIFISWLVLQYNDKLWFGTGFFFTAAFFALFTATVLGFRILRKQTMPDIDFLLTGTLSLLSYVSVLQLYKNAVNDDVFANITLFDGLFHLLLSALVYKLLPTYNKLSTWYMLSGILLLIVFVPIKYEGITVSAIWIAAAIGLFAAGFLLKKRILRFFSIGLFGITLFKLVLVDSLRFSTVEKIITYIAIGVVLLVISFLYQKYKDLLFAKDNQQKLLQG</sequence>